<protein>
    <submittedName>
        <fullName evidence="7">MFS transporter</fullName>
    </submittedName>
</protein>
<feature type="transmembrane region" description="Helical" evidence="5">
    <location>
        <begin position="138"/>
        <end position="159"/>
    </location>
</feature>
<feature type="domain" description="Major facilitator superfamily (MFS) profile" evidence="6">
    <location>
        <begin position="10"/>
        <end position="433"/>
    </location>
</feature>
<evidence type="ECO:0000256" key="1">
    <source>
        <dbReference type="ARBA" id="ARBA00004651"/>
    </source>
</evidence>
<comment type="caution">
    <text evidence="7">The sequence shown here is derived from an EMBL/GenBank/DDBJ whole genome shotgun (WGS) entry which is preliminary data.</text>
</comment>
<feature type="transmembrane region" description="Helical" evidence="5">
    <location>
        <begin position="409"/>
        <end position="428"/>
    </location>
</feature>
<dbReference type="InterPro" id="IPR036259">
    <property type="entry name" value="MFS_trans_sf"/>
</dbReference>
<comment type="subcellular location">
    <subcellularLocation>
        <location evidence="1">Cell membrane</location>
        <topology evidence="1">Multi-pass membrane protein</topology>
    </subcellularLocation>
</comment>
<keyword evidence="4 5" id="KW-0472">Membrane</keyword>
<feature type="transmembrane region" description="Helical" evidence="5">
    <location>
        <begin position="314"/>
        <end position="335"/>
    </location>
</feature>
<proteinExistence type="predicted"/>
<dbReference type="EMBL" id="NCWY01000020">
    <property type="protein sequence ID" value="PAK93056.1"/>
    <property type="molecule type" value="Genomic_DNA"/>
</dbReference>
<dbReference type="PROSITE" id="PS50850">
    <property type="entry name" value="MFS"/>
    <property type="match status" value="1"/>
</dbReference>
<feature type="transmembrane region" description="Helical" evidence="5">
    <location>
        <begin position="377"/>
        <end position="403"/>
    </location>
</feature>
<dbReference type="Pfam" id="PF07690">
    <property type="entry name" value="MFS_1"/>
    <property type="match status" value="1"/>
</dbReference>
<feature type="transmembrane region" description="Helical" evidence="5">
    <location>
        <begin position="79"/>
        <end position="98"/>
    </location>
</feature>
<feature type="transmembrane region" description="Helical" evidence="5">
    <location>
        <begin position="104"/>
        <end position="126"/>
    </location>
</feature>
<dbReference type="RefSeq" id="WP_095376786.1">
    <property type="nucleotide sequence ID" value="NZ_CP065629.1"/>
</dbReference>
<evidence type="ECO:0000256" key="5">
    <source>
        <dbReference type="SAM" id="Phobius"/>
    </source>
</evidence>
<name>A0A269Z811_9MICO</name>
<evidence type="ECO:0000313" key="8">
    <source>
        <dbReference type="Proteomes" id="UP000216867"/>
    </source>
</evidence>
<accession>A0A269Z811</accession>
<evidence type="ECO:0000313" key="7">
    <source>
        <dbReference type="EMBL" id="PAK93056.1"/>
    </source>
</evidence>
<dbReference type="SUPFAM" id="SSF103473">
    <property type="entry name" value="MFS general substrate transporter"/>
    <property type="match status" value="1"/>
</dbReference>
<feature type="transmembrane region" description="Helical" evidence="5">
    <location>
        <begin position="165"/>
        <end position="187"/>
    </location>
</feature>
<dbReference type="InterPro" id="IPR020846">
    <property type="entry name" value="MFS_dom"/>
</dbReference>
<dbReference type="PANTHER" id="PTHR23501:SF154">
    <property type="entry name" value="MULTIDRUG-EFFLUX TRANSPORTER RV1634-RELATED"/>
    <property type="match status" value="1"/>
</dbReference>
<evidence type="ECO:0000256" key="2">
    <source>
        <dbReference type="ARBA" id="ARBA00022692"/>
    </source>
</evidence>
<feature type="transmembrane region" description="Helical" evidence="5">
    <location>
        <begin position="48"/>
        <end position="67"/>
    </location>
</feature>
<reference evidence="7 8" key="1">
    <citation type="submission" date="2017-04" db="EMBL/GenBank/DDBJ databases">
        <title>Kefir bacterial isolates.</title>
        <authorList>
            <person name="Kim Y."/>
            <person name="Blasche S."/>
            <person name="Patil K.R."/>
        </authorList>
    </citation>
    <scope>NUCLEOTIDE SEQUENCE [LARGE SCALE GENOMIC DNA]</scope>
    <source>
        <strain evidence="7 8">OG2</strain>
    </source>
</reference>
<dbReference type="GO" id="GO:0005886">
    <property type="term" value="C:plasma membrane"/>
    <property type="evidence" value="ECO:0007669"/>
    <property type="project" value="UniProtKB-SubCell"/>
</dbReference>
<feature type="transmembrane region" description="Helical" evidence="5">
    <location>
        <begin position="341"/>
        <end position="365"/>
    </location>
</feature>
<dbReference type="Gene3D" id="1.20.1250.20">
    <property type="entry name" value="MFS general substrate transporter like domains"/>
    <property type="match status" value="2"/>
</dbReference>
<feature type="transmembrane region" description="Helical" evidence="5">
    <location>
        <begin position="281"/>
        <end position="302"/>
    </location>
</feature>
<organism evidence="7 8">
    <name type="scientific">Brevibacterium casei</name>
    <dbReference type="NCBI Taxonomy" id="33889"/>
    <lineage>
        <taxon>Bacteria</taxon>
        <taxon>Bacillati</taxon>
        <taxon>Actinomycetota</taxon>
        <taxon>Actinomycetes</taxon>
        <taxon>Micrococcales</taxon>
        <taxon>Brevibacteriaceae</taxon>
        <taxon>Brevibacterium</taxon>
    </lineage>
</organism>
<keyword evidence="2 5" id="KW-0812">Transmembrane</keyword>
<dbReference type="AlphaFoldDB" id="A0A269Z811"/>
<dbReference type="GeneID" id="99775270"/>
<gene>
    <name evidence="7" type="ORF">B8X04_16010</name>
</gene>
<dbReference type="PANTHER" id="PTHR23501">
    <property type="entry name" value="MAJOR FACILITATOR SUPERFAMILY"/>
    <property type="match status" value="1"/>
</dbReference>
<evidence type="ECO:0000256" key="3">
    <source>
        <dbReference type="ARBA" id="ARBA00022989"/>
    </source>
</evidence>
<evidence type="ECO:0000259" key="6">
    <source>
        <dbReference type="PROSITE" id="PS50850"/>
    </source>
</evidence>
<feature type="transmembrane region" description="Helical" evidence="5">
    <location>
        <begin position="251"/>
        <end position="275"/>
    </location>
</feature>
<keyword evidence="3 5" id="KW-1133">Transmembrane helix</keyword>
<sequence>MSRAERSGPRSLLLGTGIVALEFATAVTRFVASTLLPAIAPDLHARDQLAFLVASTSLGLFVALPLASRTLDLLGPRRTLGVGLTGYLGGLIIAATAGDAWVFALGQFTSGIAGGVLAIFGISAAIEHLDDSVRAKVVAVSASMWILPALVGPVATLGLEHLIGWRWTLLVPVPAVLVGRILLVRAIGDQPRSATTDRPLGRTLLIPLGAAAIIFGSDLWFLVAAGLLVALIGVNAVMPPGTLSLHRGSQAALTAMMLFGAGYFGADSLITILLTDTYRMSLGQAAIVLSAAPIAWGLTSLISSQFARPTAGRAFPVTGLALAACAMLALVVTALTEPGMVAALAAWAAVGTGVGLAYPALYVTASTPRGSSLGPSELAVAVITAEAFGGLIGQSVGGVISSYDGGVPIAYVLFGCCLAAAAVSAVRAQRPGDGLPRPS</sequence>
<feature type="transmembrane region" description="Helical" evidence="5">
    <location>
        <begin position="12"/>
        <end position="36"/>
    </location>
</feature>
<feature type="transmembrane region" description="Helical" evidence="5">
    <location>
        <begin position="199"/>
        <end position="215"/>
    </location>
</feature>
<dbReference type="Proteomes" id="UP000216867">
    <property type="component" value="Unassembled WGS sequence"/>
</dbReference>
<dbReference type="GO" id="GO:0022857">
    <property type="term" value="F:transmembrane transporter activity"/>
    <property type="evidence" value="ECO:0007669"/>
    <property type="project" value="InterPro"/>
</dbReference>
<evidence type="ECO:0000256" key="4">
    <source>
        <dbReference type="ARBA" id="ARBA00023136"/>
    </source>
</evidence>
<dbReference type="InterPro" id="IPR011701">
    <property type="entry name" value="MFS"/>
</dbReference>